<evidence type="ECO:0000256" key="1">
    <source>
        <dbReference type="SAM" id="MobiDB-lite"/>
    </source>
</evidence>
<name>E0VQA0_PEDHC</name>
<dbReference type="GO" id="GO:0016020">
    <property type="term" value="C:membrane"/>
    <property type="evidence" value="ECO:0007669"/>
    <property type="project" value="UniProtKB-SubCell"/>
</dbReference>
<protein>
    <submittedName>
        <fullName evidence="3 4">Cell adhesion molecule, putative</fullName>
    </submittedName>
</protein>
<dbReference type="eggNOG" id="ENOG502QTMM">
    <property type="taxonomic scope" value="Eukaryota"/>
</dbReference>
<dbReference type="Proteomes" id="UP000009046">
    <property type="component" value="Unassembled WGS sequence"/>
</dbReference>
<dbReference type="OMA" id="AHVIPAK"/>
<accession>E0VQA0</accession>
<feature type="region of interest" description="Disordered" evidence="1">
    <location>
        <begin position="1123"/>
        <end position="1181"/>
    </location>
</feature>
<dbReference type="EMBL" id="AAZO01004372">
    <property type="status" value="NOT_ANNOTATED_CDS"/>
    <property type="molecule type" value="Genomic_DNA"/>
</dbReference>
<dbReference type="EMBL" id="DS235405">
    <property type="protein sequence ID" value="EEB15556.1"/>
    <property type="molecule type" value="Genomic_DNA"/>
</dbReference>
<feature type="region of interest" description="Disordered" evidence="1">
    <location>
        <begin position="1246"/>
        <end position="1265"/>
    </location>
</feature>
<dbReference type="HOGENOM" id="CLU_005419_0_0_1"/>
<evidence type="ECO:0000313" key="3">
    <source>
        <dbReference type="EMBL" id="EEB15556.1"/>
    </source>
</evidence>
<dbReference type="CTD" id="8233674"/>
<reference evidence="3" key="1">
    <citation type="submission" date="2007-04" db="EMBL/GenBank/DDBJ databases">
        <title>Annotation of Pediculus humanus corporis strain USDA.</title>
        <authorList>
            <person name="Kirkness E."/>
            <person name="Hannick L."/>
            <person name="Hass B."/>
            <person name="Bruggner R."/>
            <person name="Lawson D."/>
            <person name="Bidwell S."/>
            <person name="Joardar V."/>
            <person name="Caler E."/>
            <person name="Walenz B."/>
            <person name="Inman J."/>
            <person name="Schobel S."/>
            <person name="Galinsky K."/>
            <person name="Amedeo P."/>
            <person name="Strausberg R."/>
        </authorList>
    </citation>
    <scope>NUCLEOTIDE SEQUENCE</scope>
    <source>
        <strain evidence="3">USDA</strain>
    </source>
</reference>
<gene>
    <name evidence="4" type="primary">8233674</name>
    <name evidence="3" type="ORF">Phum_PHUM374950</name>
</gene>
<reference evidence="4" key="3">
    <citation type="submission" date="2020-05" db="UniProtKB">
        <authorList>
            <consortium name="EnsemblMetazoa"/>
        </authorList>
    </citation>
    <scope>IDENTIFICATION</scope>
    <source>
        <strain evidence="4">USDA</strain>
    </source>
</reference>
<dbReference type="GeneID" id="8233674"/>
<organism>
    <name type="scientific">Pediculus humanus subsp. corporis</name>
    <name type="common">Body louse</name>
    <dbReference type="NCBI Taxonomy" id="121224"/>
    <lineage>
        <taxon>Eukaryota</taxon>
        <taxon>Metazoa</taxon>
        <taxon>Ecdysozoa</taxon>
        <taxon>Arthropoda</taxon>
        <taxon>Hexapoda</taxon>
        <taxon>Insecta</taxon>
        <taxon>Pterygota</taxon>
        <taxon>Neoptera</taxon>
        <taxon>Paraneoptera</taxon>
        <taxon>Psocodea</taxon>
        <taxon>Troctomorpha</taxon>
        <taxon>Phthiraptera</taxon>
        <taxon>Anoplura</taxon>
        <taxon>Pediculidae</taxon>
        <taxon>Pediculus</taxon>
    </lineage>
</organism>
<dbReference type="RefSeq" id="XP_002428294.1">
    <property type="nucleotide sequence ID" value="XM_002428249.1"/>
</dbReference>
<feature type="compositionally biased region" description="Polar residues" evidence="1">
    <location>
        <begin position="1124"/>
        <end position="1149"/>
    </location>
</feature>
<dbReference type="InterPro" id="IPR013783">
    <property type="entry name" value="Ig-like_fold"/>
</dbReference>
<evidence type="ECO:0000313" key="4">
    <source>
        <dbReference type="EnsemblMetazoa" id="PHUM374950-PA"/>
    </source>
</evidence>
<dbReference type="Gene3D" id="2.60.40.10">
    <property type="entry name" value="Immunoglobulins"/>
    <property type="match status" value="5"/>
</dbReference>
<dbReference type="SMART" id="SM00060">
    <property type="entry name" value="FN3"/>
    <property type="match status" value="4"/>
</dbReference>
<sequence length="1318" mass="147501">MHTCQVRWKLDIIIITIFFILFFAPKAELKCAGIESPFDILPSGDHIIEHGTTLELYCRLNTSFPGVSEYNSGNLNFYSLDRKNKFILPNVTILNETTIKVDIVDPPLGSTYYYCALNDTNDCLTNVQVGYKPQPVLNFQCNSFNWERLYCQWTPPENPIKTIYRLKYSLNGRAGRFIYPCPNDLDIKNNSCVYDFETIPNYRQPYEYFLFEISGKNALGNYSKIYKFNHYAHVIPNKPENVTVLNKTVGSALIKWNIPYPLFHFPPGLRLKIEYKNKWEDWVDVNVDYSERIYGKNYTYNITGLKYSHTPYDVRIYLKSYAAKSGPNDWSLPASITFLTSSTVPSLAPLTTQGCFDIVSNGNNDTDVFIYWARIPEKFENGDNFNYNVICTKDNHKDCGLPLEKSITYAKFPISNLHSYTFTIYSVNEVGRSEDNSFVYVSKYGIAYDQGVFELSWKPVSHKDLSNYTIFWCKEDKDLPAPCKGYLDWVTVPRDTTSKNITMTDVTKFYKFAISANLIDGSSSGMIWSSCVIFHDKVLKKVDDFHISRVSSREIDVVWEIRCAQSSAFKGFAFYYCPVGFSHQDNNCIGNATEEIAKINGSQVRNVTLKNLRPYTTYKLQISIISLDGSQQMQLGPRTPSVPHNFVADSVTNDSVTLNWDLPEEMNGVLQTYKLYIEYPGGEKKIKFDARNLSDNSFINKYKVKNLVGHTPYNFTLKVCTSLEKCSGHSKSALVTTQVGVPGKMMKPQVSLVNPTMADVSWTLPDPPAGSLDLYEISVEPDDDSSDAEIFNVTGGMRARLEFQSCREKYKSDFKIRAINIDQNNFYVGPWSDSTEVICGSSVWVKNNVLINWVTGTMIILISAICCRKMKDVEVKLPPGLQSQELEKDNQDYVHLERWPPRSPDNVNGSVGTVLAPDEESLLDKKSDESIDITSFNLPPIKNGGDSSGCSVGRESVSSSITSDTHISSDSGAEPDQCTITSNGTDRWNSLNRNANNPRNIPAKEIINFPEVGGDWGELGSNAIPRYTKVGFTNYTPERNLPGKGYVTIASVQSANPAQIPGSNDAINSINGDNNNSLARNGSIDESSSLDESSNSNLSVKDAQIKDEASLTGPKYVSLAHFKGQNTGEPSASVSSGTKSFVNESPNLSRRNDDVSSLQEEDKTDETIDDEDFSGSETETETIHEVPIIRNLIAMPAYVSIADNPKPVVVDSVKSETEKMKESEMRGEDYRGEKTVANGDICATDVNGVGDGGDDGNENGNDDDVRRQHSLEINGVDDVNNVIKSDNLIEMKKKNTKENGSLSNYIPHHIFAKEPVHT</sequence>
<dbReference type="VEuPathDB" id="VectorBase:PHUM374950"/>
<dbReference type="InterPro" id="IPR036116">
    <property type="entry name" value="FN3_sf"/>
</dbReference>
<feature type="region of interest" description="Disordered" evidence="1">
    <location>
        <begin position="1060"/>
        <end position="1099"/>
    </location>
</feature>
<dbReference type="InParanoid" id="E0VQA0"/>
<dbReference type="PANTHER" id="PTHR46957:SF3">
    <property type="entry name" value="CYTOKINE RECEPTOR"/>
    <property type="match status" value="1"/>
</dbReference>
<reference evidence="3" key="2">
    <citation type="submission" date="2007-04" db="EMBL/GenBank/DDBJ databases">
        <title>The genome of the human body louse.</title>
        <authorList>
            <consortium name="The Human Body Louse Genome Consortium"/>
            <person name="Kirkness E."/>
            <person name="Walenz B."/>
            <person name="Hass B."/>
            <person name="Bruggner R."/>
            <person name="Strausberg R."/>
        </authorList>
    </citation>
    <scope>NUCLEOTIDE SEQUENCE</scope>
    <source>
        <strain evidence="3">USDA</strain>
    </source>
</reference>
<evidence type="ECO:0000313" key="5">
    <source>
        <dbReference type="Proteomes" id="UP000009046"/>
    </source>
</evidence>
<evidence type="ECO:0000259" key="2">
    <source>
        <dbReference type="PROSITE" id="PS50853"/>
    </source>
</evidence>
<feature type="domain" description="Fibronectin type-III" evidence="2">
    <location>
        <begin position="642"/>
        <end position="740"/>
    </location>
</feature>
<dbReference type="STRING" id="121224.E0VQA0"/>
<dbReference type="Pfam" id="PF00041">
    <property type="entry name" value="fn3"/>
    <property type="match status" value="2"/>
</dbReference>
<feature type="compositionally biased region" description="Low complexity" evidence="1">
    <location>
        <begin position="1085"/>
        <end position="1099"/>
    </location>
</feature>
<feature type="domain" description="Fibronectin type-III" evidence="2">
    <location>
        <begin position="744"/>
        <end position="842"/>
    </location>
</feature>
<dbReference type="OrthoDB" id="6381660at2759"/>
<feature type="domain" description="Fibronectin type-III" evidence="2">
    <location>
        <begin position="238"/>
        <end position="343"/>
    </location>
</feature>
<dbReference type="KEGG" id="phu:Phum_PHUM374950"/>
<dbReference type="InterPro" id="IPR050713">
    <property type="entry name" value="RTP_Phos/Ushers"/>
</dbReference>
<proteinExistence type="predicted"/>
<feature type="compositionally biased region" description="Acidic residues" evidence="1">
    <location>
        <begin position="1162"/>
        <end position="1180"/>
    </location>
</feature>
<feature type="compositionally biased region" description="Acidic residues" evidence="1">
    <location>
        <begin position="1252"/>
        <end position="1262"/>
    </location>
</feature>
<dbReference type="SUPFAM" id="SSF49265">
    <property type="entry name" value="Fibronectin type III"/>
    <property type="match status" value="4"/>
</dbReference>
<keyword evidence="5" id="KW-1185">Reference proteome</keyword>
<dbReference type="EnsemblMetazoa" id="PHUM374950-RA">
    <property type="protein sequence ID" value="PHUM374950-PA"/>
    <property type="gene ID" value="PHUM374950"/>
</dbReference>
<dbReference type="PROSITE" id="PS50853">
    <property type="entry name" value="FN3"/>
    <property type="match status" value="3"/>
</dbReference>
<dbReference type="InterPro" id="IPR003961">
    <property type="entry name" value="FN3_dom"/>
</dbReference>
<dbReference type="CDD" id="cd00063">
    <property type="entry name" value="FN3"/>
    <property type="match status" value="3"/>
</dbReference>
<dbReference type="PANTHER" id="PTHR46957">
    <property type="entry name" value="CYTOKINE RECEPTOR"/>
    <property type="match status" value="1"/>
</dbReference>
<feature type="compositionally biased region" description="Polar residues" evidence="1">
    <location>
        <begin position="1060"/>
        <end position="1080"/>
    </location>
</feature>
<dbReference type="FunCoup" id="E0VQA0">
    <property type="interactions" value="58"/>
</dbReference>